<protein>
    <submittedName>
        <fullName evidence="2">Uncharacterized protein</fullName>
    </submittedName>
</protein>
<dbReference type="Proteomes" id="UP000290189">
    <property type="component" value="Unassembled WGS sequence"/>
</dbReference>
<feature type="region of interest" description="Disordered" evidence="1">
    <location>
        <begin position="1"/>
        <end position="24"/>
    </location>
</feature>
<evidence type="ECO:0000256" key="1">
    <source>
        <dbReference type="SAM" id="MobiDB-lite"/>
    </source>
</evidence>
<dbReference type="STRING" id="37360.A0A0G4IS84"/>
<feature type="region of interest" description="Disordered" evidence="1">
    <location>
        <begin position="403"/>
        <end position="586"/>
    </location>
</feature>
<dbReference type="AlphaFoldDB" id="A0A0G4IS84"/>
<sequence length="769" mass="81304">MRRGGGRKAAASAPASSEQSLTRAAEIQRHLDLTAAQRKQVEAVCEVKPDWSNNEIVQFCQKCNFDPATINTGLINAFEDLRPSEDQSAAQWSVKTSKKATKKAVAPAASATPGAGPAGNASKHQQSSRGGRRPERGGRQRRPPSADGRPRGGEKPARDLKWKPAATWSDTQPVMETPEPAKPVAADLGWGSEPAQTQVASAGGWGSEPTTQAPSTADGGWGSEPSRPSTTEHATEEARKPGSTPATVGGTTTWAGIIQRGLEKPTAPTPTTVKTASPAPAPAPAPVELSIPVEDTIGTWSSIEPSSGAVDEDVATREASSAPAAVTPQPEPSVAESAAPAAVEPSAPTPEPVVTQAPAPVVDDNTRAIEALFTSSGNVILPATYSVSAKLNTATIQFGSLSMDTNEDQPVPSDLQAPADKRVTPAVSPPVEPSRSGRVAQEHPLPHQPAPFGMYPQAPYGMQPYMPYETDPASFYDHSGYGQPQQRVPRPRQSSYGPGQRNGPNKPRRDSRGSAPRSEPSSATDVGKDTLPADASSSTMTQVERPPSSNRGSSKSRYPPSDRPRGGYHGVPPHATYGSAMPVPYNQPYYQTYAPQYYSSPAAYGPPGFRQQAHYTPYQATSQGGYSGYQGAAPRPPFEQYIDPTPVPFPSQPVDAAAKPDAGAADPGTAATNATPAPAPTTPAYAYEQWQQQQQQQQQDVTHRQLLQQQQQQQQRAPESAPGAAGDRRAATGSPAAYTYPPAHYTAATGVNFLQYAEPNSRHYWPSPQ</sequence>
<evidence type="ECO:0000313" key="5">
    <source>
        <dbReference type="Proteomes" id="UP000290189"/>
    </source>
</evidence>
<feature type="compositionally biased region" description="Low complexity" evidence="1">
    <location>
        <begin position="103"/>
        <end position="129"/>
    </location>
</feature>
<dbReference type="EMBL" id="CDSF01000082">
    <property type="protein sequence ID" value="CEO98077.1"/>
    <property type="molecule type" value="Genomic_DNA"/>
</dbReference>
<evidence type="ECO:0000313" key="4">
    <source>
        <dbReference type="Proteomes" id="UP000039324"/>
    </source>
</evidence>
<feature type="compositionally biased region" description="Low complexity" evidence="1">
    <location>
        <begin position="265"/>
        <end position="278"/>
    </location>
</feature>
<feature type="compositionally biased region" description="Low complexity" evidence="1">
    <location>
        <begin position="656"/>
        <end position="715"/>
    </location>
</feature>
<gene>
    <name evidence="2" type="ORF">PBRA_006191</name>
    <name evidence="3" type="ORF">PLBR_LOCUS3318</name>
</gene>
<keyword evidence="4" id="KW-1185">Reference proteome</keyword>
<feature type="region of interest" description="Disordered" evidence="1">
    <location>
        <begin position="89"/>
        <end position="359"/>
    </location>
</feature>
<geneLocation type="mitochondrion" evidence="3"/>
<feature type="compositionally biased region" description="Basic and acidic residues" evidence="1">
    <location>
        <begin position="148"/>
        <end position="162"/>
    </location>
</feature>
<dbReference type="EMBL" id="OVEO01000005">
    <property type="protein sequence ID" value="SPQ96103.1"/>
    <property type="molecule type" value="Genomic_DNA"/>
</dbReference>
<feature type="compositionally biased region" description="Polar residues" evidence="1">
    <location>
        <begin position="535"/>
        <end position="556"/>
    </location>
</feature>
<feature type="compositionally biased region" description="Polar residues" evidence="1">
    <location>
        <begin position="244"/>
        <end position="254"/>
    </location>
</feature>
<dbReference type="OMA" id="PYPYKER"/>
<feature type="compositionally biased region" description="Low complexity" evidence="1">
    <location>
        <begin position="8"/>
        <end position="17"/>
    </location>
</feature>
<organism evidence="2 4">
    <name type="scientific">Plasmodiophora brassicae</name>
    <name type="common">Clubroot disease agent</name>
    <dbReference type="NCBI Taxonomy" id="37360"/>
    <lineage>
        <taxon>Eukaryota</taxon>
        <taxon>Sar</taxon>
        <taxon>Rhizaria</taxon>
        <taxon>Endomyxa</taxon>
        <taxon>Phytomyxea</taxon>
        <taxon>Plasmodiophorida</taxon>
        <taxon>Plasmodiophoridae</taxon>
        <taxon>Plasmodiophora</taxon>
    </lineage>
</organism>
<feature type="compositionally biased region" description="Low complexity" evidence="1">
    <location>
        <begin position="483"/>
        <end position="493"/>
    </location>
</feature>
<reference evidence="2 4" key="1">
    <citation type="submission" date="2015-02" db="EMBL/GenBank/DDBJ databases">
        <authorList>
            <person name="Chooi Y.-H."/>
        </authorList>
    </citation>
    <scope>NUCLEOTIDE SEQUENCE [LARGE SCALE GENOMIC DNA]</scope>
    <source>
        <strain evidence="2">E3</strain>
    </source>
</reference>
<evidence type="ECO:0000313" key="2">
    <source>
        <dbReference type="EMBL" id="CEO98077.1"/>
    </source>
</evidence>
<feature type="region of interest" description="Disordered" evidence="1">
    <location>
        <begin position="600"/>
        <end position="742"/>
    </location>
</feature>
<proteinExistence type="predicted"/>
<feature type="compositionally biased region" description="Low complexity" evidence="1">
    <location>
        <begin position="332"/>
        <end position="346"/>
    </location>
</feature>
<name>A0A0G4IS84_PLABS</name>
<reference evidence="3 5" key="2">
    <citation type="submission" date="2018-03" db="EMBL/GenBank/DDBJ databases">
        <authorList>
            <person name="Fogelqvist J."/>
        </authorList>
    </citation>
    <scope>NUCLEOTIDE SEQUENCE [LARGE SCALE GENOMIC DNA]</scope>
</reference>
<dbReference type="Proteomes" id="UP000039324">
    <property type="component" value="Unassembled WGS sequence"/>
</dbReference>
<accession>A0A0G4IS84</accession>
<keyword evidence="3" id="KW-0496">Mitochondrion</keyword>
<evidence type="ECO:0000313" key="3">
    <source>
        <dbReference type="EMBL" id="SPQ96103.1"/>
    </source>
</evidence>